<organism evidence="2 3">
    <name type="scientific">Oceanobacillus caeni</name>
    <dbReference type="NCBI Taxonomy" id="405946"/>
    <lineage>
        <taxon>Bacteria</taxon>
        <taxon>Bacillati</taxon>
        <taxon>Bacillota</taxon>
        <taxon>Bacilli</taxon>
        <taxon>Bacillales</taxon>
        <taxon>Bacillaceae</taxon>
        <taxon>Oceanobacillus</taxon>
    </lineage>
</organism>
<name>A0ABR5MF30_9BACI</name>
<dbReference type="RefSeq" id="WP_083452670.1">
    <property type="nucleotide sequence ID" value="NZ_LGTK01000127.1"/>
</dbReference>
<keyword evidence="1" id="KW-0812">Transmembrane</keyword>
<comment type="caution">
    <text evidence="2">The sequence shown here is derived from an EMBL/GenBank/DDBJ whole genome shotgun (WGS) entry which is preliminary data.</text>
</comment>
<feature type="non-terminal residue" evidence="2">
    <location>
        <position position="251"/>
    </location>
</feature>
<evidence type="ECO:0008006" key="4">
    <source>
        <dbReference type="Google" id="ProtNLM"/>
    </source>
</evidence>
<proteinExistence type="predicted"/>
<feature type="transmembrane region" description="Helical" evidence="1">
    <location>
        <begin position="12"/>
        <end position="31"/>
    </location>
</feature>
<gene>
    <name evidence="2" type="ORF">AFL42_17390</name>
</gene>
<keyword evidence="1" id="KW-0472">Membrane</keyword>
<protein>
    <recommendedName>
        <fullName evidence="4">SIR2-like domain-containing protein</fullName>
    </recommendedName>
</protein>
<dbReference type="Pfam" id="PF13289">
    <property type="entry name" value="SIR2_2"/>
    <property type="match status" value="1"/>
</dbReference>
<keyword evidence="1" id="KW-1133">Transmembrane helix</keyword>
<dbReference type="EMBL" id="LGTK01000127">
    <property type="protein sequence ID" value="KPH69234.1"/>
    <property type="molecule type" value="Genomic_DNA"/>
</dbReference>
<keyword evidence="3" id="KW-1185">Reference proteome</keyword>
<evidence type="ECO:0000313" key="2">
    <source>
        <dbReference type="EMBL" id="KPH69234.1"/>
    </source>
</evidence>
<evidence type="ECO:0000256" key="1">
    <source>
        <dbReference type="SAM" id="Phobius"/>
    </source>
</evidence>
<evidence type="ECO:0000313" key="3">
    <source>
        <dbReference type="Proteomes" id="UP000037854"/>
    </source>
</evidence>
<accession>A0ABR5MF30</accession>
<reference evidence="2 3" key="1">
    <citation type="submission" date="2015-07" db="EMBL/GenBank/DDBJ databases">
        <title>High-quality draft genome sequence of Oceanobacillus caeni HM6, a bacillus isolated from a human feces.</title>
        <authorList>
            <person name="Kumar J."/>
            <person name="Verma M.K."/>
            <person name="Pandey R."/>
            <person name="Bhambi M."/>
            <person name="Chauhan N."/>
        </authorList>
    </citation>
    <scope>NUCLEOTIDE SEQUENCE [LARGE SCALE GENOMIC DNA]</scope>
    <source>
        <strain evidence="2 3">HM6</strain>
    </source>
</reference>
<dbReference type="Proteomes" id="UP000037854">
    <property type="component" value="Unassembled WGS sequence"/>
</dbReference>
<sequence length="251" mass="28991">MVDIPKKMIRQIISGVVVPFVGAGFSRYYGYPSWTELLKKTAETIGVNDLDPEDIGKGDPLQIAQSLLQYYKVKMYESRKEAFIKELEISASENQKNELNELLSKILEGEIQIRLEHDFSSIVLKKVEISEERKDTDAIEKLNRLGDLNFSHILTTNYEEVLEGLFPKHKVLSPGTGKELSWNDNERSIIKIHGDRNSPEGVIFTHSQFYKFIHDFGYFRSKLYTLFSSNVVLMMGYGFNDLTIHQTYFQF</sequence>